<dbReference type="RefSeq" id="XP_005717043.1">
    <property type="nucleotide sequence ID" value="XM_005716986.1"/>
</dbReference>
<name>R7QGK5_CHOCR</name>
<gene>
    <name evidence="2" type="ORF">CHC_T00005346001</name>
</gene>
<accession>R7QGK5</accession>
<dbReference type="GO" id="GO:0005737">
    <property type="term" value="C:cytoplasm"/>
    <property type="evidence" value="ECO:0007669"/>
    <property type="project" value="TreeGrafter"/>
</dbReference>
<dbReference type="PANTHER" id="PTHR13847:SF261">
    <property type="entry name" value="FAD-DEPENDENT OXIDOREDUCTASE FAMILY PROTEIN"/>
    <property type="match status" value="1"/>
</dbReference>
<reference evidence="3" key="1">
    <citation type="journal article" date="2013" name="Proc. Natl. Acad. Sci. U.S.A.">
        <title>Genome structure and metabolic features in the red seaweed Chondrus crispus shed light on evolution of the Archaeplastida.</title>
        <authorList>
            <person name="Collen J."/>
            <person name="Porcel B."/>
            <person name="Carre W."/>
            <person name="Ball S.G."/>
            <person name="Chaparro C."/>
            <person name="Tonon T."/>
            <person name="Barbeyron T."/>
            <person name="Michel G."/>
            <person name="Noel B."/>
            <person name="Valentin K."/>
            <person name="Elias M."/>
            <person name="Artiguenave F."/>
            <person name="Arun A."/>
            <person name="Aury J.M."/>
            <person name="Barbosa-Neto J.F."/>
            <person name="Bothwell J.H."/>
            <person name="Bouget F.Y."/>
            <person name="Brillet L."/>
            <person name="Cabello-Hurtado F."/>
            <person name="Capella-Gutierrez S."/>
            <person name="Charrier B."/>
            <person name="Cladiere L."/>
            <person name="Cock J.M."/>
            <person name="Coelho S.M."/>
            <person name="Colleoni C."/>
            <person name="Czjzek M."/>
            <person name="Da Silva C."/>
            <person name="Delage L."/>
            <person name="Denoeud F."/>
            <person name="Deschamps P."/>
            <person name="Dittami S.M."/>
            <person name="Gabaldon T."/>
            <person name="Gachon C.M."/>
            <person name="Groisillier A."/>
            <person name="Herve C."/>
            <person name="Jabbari K."/>
            <person name="Katinka M."/>
            <person name="Kloareg B."/>
            <person name="Kowalczyk N."/>
            <person name="Labadie K."/>
            <person name="Leblanc C."/>
            <person name="Lopez P.J."/>
            <person name="McLachlan D.H."/>
            <person name="Meslet-Cladiere L."/>
            <person name="Moustafa A."/>
            <person name="Nehr Z."/>
            <person name="Nyvall Collen P."/>
            <person name="Panaud O."/>
            <person name="Partensky F."/>
            <person name="Poulain J."/>
            <person name="Rensing S.A."/>
            <person name="Rousvoal S."/>
            <person name="Samson G."/>
            <person name="Symeonidi A."/>
            <person name="Weissenbach J."/>
            <person name="Zambounis A."/>
            <person name="Wincker P."/>
            <person name="Boyen C."/>
        </authorList>
    </citation>
    <scope>NUCLEOTIDE SEQUENCE [LARGE SCALE GENOMIC DNA]</scope>
    <source>
        <strain evidence="3">cv. Stackhouse</strain>
    </source>
</reference>
<dbReference type="InterPro" id="IPR036188">
    <property type="entry name" value="FAD/NAD-bd_sf"/>
</dbReference>
<keyword evidence="3" id="KW-1185">Reference proteome</keyword>
<dbReference type="Pfam" id="PF01266">
    <property type="entry name" value="DAO"/>
    <property type="match status" value="1"/>
</dbReference>
<organism evidence="2 3">
    <name type="scientific">Chondrus crispus</name>
    <name type="common">Carrageen Irish moss</name>
    <name type="synonym">Polymorpha crispa</name>
    <dbReference type="NCBI Taxonomy" id="2769"/>
    <lineage>
        <taxon>Eukaryota</taxon>
        <taxon>Rhodophyta</taxon>
        <taxon>Florideophyceae</taxon>
        <taxon>Rhodymeniophycidae</taxon>
        <taxon>Gigartinales</taxon>
        <taxon>Gigartinaceae</taxon>
        <taxon>Chondrus</taxon>
    </lineage>
</organism>
<proteinExistence type="predicted"/>
<evidence type="ECO:0000313" key="2">
    <source>
        <dbReference type="EMBL" id="CDF37224.1"/>
    </source>
</evidence>
<evidence type="ECO:0000313" key="3">
    <source>
        <dbReference type="Proteomes" id="UP000012073"/>
    </source>
</evidence>
<dbReference type="SUPFAM" id="SSF51905">
    <property type="entry name" value="FAD/NAD(P)-binding domain"/>
    <property type="match status" value="1"/>
</dbReference>
<dbReference type="EMBL" id="HG001819">
    <property type="protein sequence ID" value="CDF37224.1"/>
    <property type="molecule type" value="Genomic_DNA"/>
</dbReference>
<dbReference type="Gene3D" id="3.50.50.60">
    <property type="entry name" value="FAD/NAD(P)-binding domain"/>
    <property type="match status" value="1"/>
</dbReference>
<dbReference type="STRING" id="2769.R7QGK5"/>
<evidence type="ECO:0000259" key="1">
    <source>
        <dbReference type="Pfam" id="PF01266"/>
    </source>
</evidence>
<dbReference type="OrthoDB" id="5297at2759"/>
<dbReference type="KEGG" id="ccp:CHC_T00005346001"/>
<dbReference type="InterPro" id="IPR006076">
    <property type="entry name" value="FAD-dep_OxRdtase"/>
</dbReference>
<dbReference type="PhylomeDB" id="R7QGK5"/>
<dbReference type="Proteomes" id="UP000012073">
    <property type="component" value="Unassembled WGS sequence"/>
</dbReference>
<dbReference type="Gene3D" id="3.30.9.10">
    <property type="entry name" value="D-Amino Acid Oxidase, subunit A, domain 2"/>
    <property type="match status" value="1"/>
</dbReference>
<feature type="domain" description="FAD dependent oxidoreductase" evidence="1">
    <location>
        <begin position="4"/>
        <end position="317"/>
    </location>
</feature>
<protein>
    <recommendedName>
        <fullName evidence="1">FAD dependent oxidoreductase domain-containing protein</fullName>
    </recommendedName>
</protein>
<dbReference type="GeneID" id="17324758"/>
<sequence>MDAALSLVRIAQEKTPARCIVRFPGLLRLALTEKMRTDFQQAAHRFPREIQFLEAEEVRQRFSGAPEGVCGALIRDAAVVDTSAYVRNLWQVCEESGRVRWQREDVSNVSALFEGGTKADRGGMASNGAQSTSFDTVILCAGASIKAIRGFQNIPLTACRGQNLHLESARPDATLGTPVISGKYIVPEYFSGSSDAQDDETVDRGVQRIIAGATFEYKDSDQSETEFLEESCKNDVVRATSELDEPLHRLVPDLYDGWNITGSSSGTRALPPRSVEGSIPIACRVSGTREDVSCWVFTGLGSRGLLHHAYLGRMLAHAVVAGNEGLIPGDARRFPLEMGKSHD</sequence>
<dbReference type="Gramene" id="CDF37224">
    <property type="protein sequence ID" value="CDF37224"/>
    <property type="gene ID" value="CHC_T00005346001"/>
</dbReference>
<dbReference type="AlphaFoldDB" id="R7QGK5"/>
<dbReference type="PANTHER" id="PTHR13847">
    <property type="entry name" value="SARCOSINE DEHYDROGENASE-RELATED"/>
    <property type="match status" value="1"/>
</dbReference>